<protein>
    <recommendedName>
        <fullName evidence="2">phosphoribosylanthranilate isomerase</fullName>
        <ecNumber evidence="2">5.3.1.24</ecNumber>
    </recommendedName>
</protein>
<dbReference type="InterPro" id="IPR013785">
    <property type="entry name" value="Aldolase_TIM"/>
</dbReference>
<dbReference type="InterPro" id="IPR044643">
    <property type="entry name" value="TrpF_fam"/>
</dbReference>
<accession>A0A382HTR7</accession>
<dbReference type="Gene3D" id="3.20.20.70">
    <property type="entry name" value="Aldolase class I"/>
    <property type="match status" value="1"/>
</dbReference>
<reference evidence="8" key="1">
    <citation type="submission" date="2018-05" db="EMBL/GenBank/DDBJ databases">
        <authorList>
            <person name="Lanie J.A."/>
            <person name="Ng W.-L."/>
            <person name="Kazmierczak K.M."/>
            <person name="Andrzejewski T.M."/>
            <person name="Davidsen T.M."/>
            <person name="Wayne K.J."/>
            <person name="Tettelin H."/>
            <person name="Glass J.I."/>
            <person name="Rusch D."/>
            <person name="Podicherti R."/>
            <person name="Tsui H.-C.T."/>
            <person name="Winkler M.E."/>
        </authorList>
    </citation>
    <scope>NUCLEOTIDE SEQUENCE</scope>
</reference>
<dbReference type="InterPro" id="IPR001240">
    <property type="entry name" value="PRAI_dom"/>
</dbReference>
<sequence length="177" mass="18677">MLGVVLAPSRRRVTLDQATAVLAEAGPSVLKVGVFVDPDLPEVQEAIAALSLDIVQLQGAETPEFCRSLSVPVLKSFKATAHGVLPDPGPYPAGPIHLDSPSTIGGSGIKWDYSLARDIASSRQVMLSGGLDPENVYSAIEVVKPWAVDVSSGVERDGNKDPARISSFVARVREAHL</sequence>
<organism evidence="8">
    <name type="scientific">marine metagenome</name>
    <dbReference type="NCBI Taxonomy" id="408172"/>
    <lineage>
        <taxon>unclassified sequences</taxon>
        <taxon>metagenomes</taxon>
        <taxon>ecological metagenomes</taxon>
    </lineage>
</organism>
<evidence type="ECO:0000256" key="6">
    <source>
        <dbReference type="ARBA" id="ARBA00023235"/>
    </source>
</evidence>
<evidence type="ECO:0000256" key="4">
    <source>
        <dbReference type="ARBA" id="ARBA00022822"/>
    </source>
</evidence>
<keyword evidence="3" id="KW-0028">Amino-acid biosynthesis</keyword>
<evidence type="ECO:0000256" key="5">
    <source>
        <dbReference type="ARBA" id="ARBA00023141"/>
    </source>
</evidence>
<dbReference type="PANTHER" id="PTHR42894">
    <property type="entry name" value="N-(5'-PHOSPHORIBOSYL)ANTHRANILATE ISOMERASE"/>
    <property type="match status" value="1"/>
</dbReference>
<dbReference type="AlphaFoldDB" id="A0A382HTR7"/>
<dbReference type="EMBL" id="UINC01063257">
    <property type="protein sequence ID" value="SVB90698.1"/>
    <property type="molecule type" value="Genomic_DNA"/>
</dbReference>
<evidence type="ECO:0000313" key="8">
    <source>
        <dbReference type="EMBL" id="SVB90698.1"/>
    </source>
</evidence>
<dbReference type="UniPathway" id="UPA00035">
    <property type="reaction ID" value="UER00042"/>
</dbReference>
<dbReference type="HAMAP" id="MF_00135">
    <property type="entry name" value="PRAI"/>
    <property type="match status" value="1"/>
</dbReference>
<keyword evidence="4" id="KW-0822">Tryptophan biosynthesis</keyword>
<dbReference type="Pfam" id="PF00697">
    <property type="entry name" value="PRAI"/>
    <property type="match status" value="1"/>
</dbReference>
<dbReference type="SUPFAM" id="SSF51366">
    <property type="entry name" value="Ribulose-phoshate binding barrel"/>
    <property type="match status" value="1"/>
</dbReference>
<dbReference type="InterPro" id="IPR011060">
    <property type="entry name" value="RibuloseP-bd_barrel"/>
</dbReference>
<proteinExistence type="inferred from homology"/>
<dbReference type="GO" id="GO:0004640">
    <property type="term" value="F:phosphoribosylanthranilate isomerase activity"/>
    <property type="evidence" value="ECO:0007669"/>
    <property type="project" value="UniProtKB-EC"/>
</dbReference>
<dbReference type="PANTHER" id="PTHR42894:SF1">
    <property type="entry name" value="N-(5'-PHOSPHORIBOSYL)ANTHRANILATE ISOMERASE"/>
    <property type="match status" value="1"/>
</dbReference>
<evidence type="ECO:0000256" key="2">
    <source>
        <dbReference type="ARBA" id="ARBA00012572"/>
    </source>
</evidence>
<dbReference type="CDD" id="cd00405">
    <property type="entry name" value="PRAI"/>
    <property type="match status" value="1"/>
</dbReference>
<name>A0A382HTR7_9ZZZZ</name>
<evidence type="ECO:0000256" key="3">
    <source>
        <dbReference type="ARBA" id="ARBA00022605"/>
    </source>
</evidence>
<keyword evidence="5" id="KW-0057">Aromatic amino acid biosynthesis</keyword>
<gene>
    <name evidence="8" type="ORF">METZ01_LOCUS243552</name>
</gene>
<evidence type="ECO:0000259" key="7">
    <source>
        <dbReference type="Pfam" id="PF00697"/>
    </source>
</evidence>
<comment type="pathway">
    <text evidence="1">Amino-acid biosynthesis; L-tryptophan biosynthesis; L-tryptophan from chorismate: step 3/5.</text>
</comment>
<evidence type="ECO:0000256" key="1">
    <source>
        <dbReference type="ARBA" id="ARBA00004664"/>
    </source>
</evidence>
<feature type="domain" description="N-(5'phosphoribosyl) anthranilate isomerase (PRAI)" evidence="7">
    <location>
        <begin position="7"/>
        <end position="170"/>
    </location>
</feature>
<dbReference type="EC" id="5.3.1.24" evidence="2"/>
<keyword evidence="6" id="KW-0413">Isomerase</keyword>
<dbReference type="GO" id="GO:0000162">
    <property type="term" value="P:L-tryptophan biosynthetic process"/>
    <property type="evidence" value="ECO:0007669"/>
    <property type="project" value="UniProtKB-UniPathway"/>
</dbReference>